<dbReference type="CDD" id="cd02209">
    <property type="entry name" value="cupin_XRE_C"/>
    <property type="match status" value="1"/>
</dbReference>
<dbReference type="EMBL" id="RKHK01000001">
    <property type="protein sequence ID" value="ROR73574.1"/>
    <property type="molecule type" value="Genomic_DNA"/>
</dbReference>
<reference evidence="3 4" key="1">
    <citation type="submission" date="2018-11" db="EMBL/GenBank/DDBJ databases">
        <title>Sequencing the genomes of 1000 actinobacteria strains.</title>
        <authorList>
            <person name="Klenk H.-P."/>
        </authorList>
    </citation>
    <scope>NUCLEOTIDE SEQUENCE [LARGE SCALE GENOMIC DNA]</scope>
    <source>
        <strain evidence="3 4">DSM 11294</strain>
    </source>
</reference>
<dbReference type="GO" id="GO:0003677">
    <property type="term" value="F:DNA binding"/>
    <property type="evidence" value="ECO:0007669"/>
    <property type="project" value="UniProtKB-KW"/>
</dbReference>
<dbReference type="GO" id="GO:0005829">
    <property type="term" value="C:cytosol"/>
    <property type="evidence" value="ECO:0007669"/>
    <property type="project" value="TreeGrafter"/>
</dbReference>
<proteinExistence type="predicted"/>
<dbReference type="SUPFAM" id="SSF47413">
    <property type="entry name" value="lambda repressor-like DNA-binding domains"/>
    <property type="match status" value="1"/>
</dbReference>
<dbReference type="InterPro" id="IPR001387">
    <property type="entry name" value="Cro/C1-type_HTH"/>
</dbReference>
<dbReference type="PANTHER" id="PTHR46797">
    <property type="entry name" value="HTH-TYPE TRANSCRIPTIONAL REGULATOR"/>
    <property type="match status" value="1"/>
</dbReference>
<dbReference type="InterPro" id="IPR050807">
    <property type="entry name" value="TransReg_Diox_bact_type"/>
</dbReference>
<dbReference type="SUPFAM" id="SSF51182">
    <property type="entry name" value="RmlC-like cupins"/>
    <property type="match status" value="1"/>
</dbReference>
<comment type="caution">
    <text evidence="3">The sequence shown here is derived from an EMBL/GenBank/DDBJ whole genome shotgun (WGS) entry which is preliminary data.</text>
</comment>
<sequence length="204" mass="21950">MSKQSDHSAGQAPDLVALGARVCELRRQAGLSTRKLAARAGVSAGYISQIENGHAAASITVLRSLADAFGITWLELFEPAPAHGRVLRKGERPRIFSDGDVIHHGITQPPIGHVEVLVSEYAPGRGVGDETYTHGDSQEICLVLRGRLQFTIGDETYLLEAGDSIEYRTSIPHSLMNTGDDVAEAVWVVSPPAVARHPKIDRPS</sequence>
<evidence type="ECO:0000259" key="2">
    <source>
        <dbReference type="PROSITE" id="PS50943"/>
    </source>
</evidence>
<dbReference type="Pfam" id="PF01381">
    <property type="entry name" value="HTH_3"/>
    <property type="match status" value="1"/>
</dbReference>
<keyword evidence="1" id="KW-0238">DNA-binding</keyword>
<dbReference type="PANTHER" id="PTHR46797:SF2">
    <property type="entry name" value="TRANSCRIPTIONAL REGULATOR"/>
    <property type="match status" value="1"/>
</dbReference>
<evidence type="ECO:0000256" key="1">
    <source>
        <dbReference type="ARBA" id="ARBA00023125"/>
    </source>
</evidence>
<dbReference type="CDD" id="cd00093">
    <property type="entry name" value="HTH_XRE"/>
    <property type="match status" value="1"/>
</dbReference>
<dbReference type="PROSITE" id="PS50943">
    <property type="entry name" value="HTH_CROC1"/>
    <property type="match status" value="1"/>
</dbReference>
<accession>A0A3N2BEW5</accession>
<dbReference type="OrthoDB" id="5114244at2"/>
<gene>
    <name evidence="3" type="ORF">EDD31_1961</name>
</gene>
<keyword evidence="4" id="KW-1185">Reference proteome</keyword>
<protein>
    <submittedName>
        <fullName evidence="3">XRE family transcriptional regulator</fullName>
    </submittedName>
</protein>
<dbReference type="Pfam" id="PF07883">
    <property type="entry name" value="Cupin_2"/>
    <property type="match status" value="1"/>
</dbReference>
<dbReference type="GO" id="GO:0003700">
    <property type="term" value="F:DNA-binding transcription factor activity"/>
    <property type="evidence" value="ECO:0007669"/>
    <property type="project" value="TreeGrafter"/>
</dbReference>
<dbReference type="InterPro" id="IPR014710">
    <property type="entry name" value="RmlC-like_jellyroll"/>
</dbReference>
<dbReference type="RefSeq" id="WP_123303979.1">
    <property type="nucleotide sequence ID" value="NZ_RKHK01000001.1"/>
</dbReference>
<dbReference type="Gene3D" id="2.60.120.10">
    <property type="entry name" value="Jelly Rolls"/>
    <property type="match status" value="1"/>
</dbReference>
<dbReference type="Gene3D" id="1.10.260.40">
    <property type="entry name" value="lambda repressor-like DNA-binding domains"/>
    <property type="match status" value="1"/>
</dbReference>
<organism evidence="3 4">
    <name type="scientific">Bogoriella caseilytica</name>
    <dbReference type="NCBI Taxonomy" id="56055"/>
    <lineage>
        <taxon>Bacteria</taxon>
        <taxon>Bacillati</taxon>
        <taxon>Actinomycetota</taxon>
        <taxon>Actinomycetes</taxon>
        <taxon>Micrococcales</taxon>
        <taxon>Bogoriellaceae</taxon>
        <taxon>Bogoriella</taxon>
    </lineage>
</organism>
<name>A0A3N2BEW5_9MICO</name>
<dbReference type="InterPro" id="IPR011051">
    <property type="entry name" value="RmlC_Cupin_sf"/>
</dbReference>
<evidence type="ECO:0000313" key="4">
    <source>
        <dbReference type="Proteomes" id="UP000280668"/>
    </source>
</evidence>
<dbReference type="AlphaFoldDB" id="A0A3N2BEW5"/>
<evidence type="ECO:0000313" key="3">
    <source>
        <dbReference type="EMBL" id="ROR73574.1"/>
    </source>
</evidence>
<dbReference type="InterPro" id="IPR013096">
    <property type="entry name" value="Cupin_2"/>
</dbReference>
<dbReference type="SMART" id="SM00530">
    <property type="entry name" value="HTH_XRE"/>
    <property type="match status" value="1"/>
</dbReference>
<dbReference type="InterPro" id="IPR010982">
    <property type="entry name" value="Lambda_DNA-bd_dom_sf"/>
</dbReference>
<dbReference type="Proteomes" id="UP000280668">
    <property type="component" value="Unassembled WGS sequence"/>
</dbReference>
<feature type="domain" description="HTH cro/C1-type" evidence="2">
    <location>
        <begin position="24"/>
        <end position="76"/>
    </location>
</feature>